<dbReference type="InterPro" id="IPR051212">
    <property type="entry name" value="Type-I_RE_S_subunit"/>
</dbReference>
<reference evidence="6" key="1">
    <citation type="submission" date="2020-09" db="EMBL/GenBank/DDBJ databases">
        <title>Clinical and molecular characterization of Acinetobacter seifertii in Taiwan.</title>
        <authorList>
            <person name="Li L.-H."/>
            <person name="Yang Y.-S."/>
            <person name="Sun J.-R."/>
            <person name="Huang T.-W."/>
            <person name="Huang W.-C."/>
            <person name="Wang Y.-C."/>
            <person name="Kuo T.-H."/>
            <person name="Kuo S.-C."/>
            <person name="Chen T.-L."/>
        </authorList>
    </citation>
    <scope>NUCLEOTIDE SEQUENCE [LARGE SCALE GENOMIC DNA]</scope>
    <source>
        <strain evidence="6">AS39</strain>
    </source>
</reference>
<dbReference type="Gene3D" id="3.90.220.20">
    <property type="entry name" value="DNA methylase specificity domains"/>
    <property type="match status" value="2"/>
</dbReference>
<gene>
    <name evidence="5" type="ORF">IC776_17970</name>
</gene>
<evidence type="ECO:0000256" key="1">
    <source>
        <dbReference type="ARBA" id="ARBA00010923"/>
    </source>
</evidence>
<dbReference type="PANTHER" id="PTHR43140">
    <property type="entry name" value="TYPE-1 RESTRICTION ENZYME ECOKI SPECIFICITY PROTEIN"/>
    <property type="match status" value="1"/>
</dbReference>
<dbReference type="PANTHER" id="PTHR43140:SF1">
    <property type="entry name" value="TYPE I RESTRICTION ENZYME ECOKI SPECIFICITY SUBUNIT"/>
    <property type="match status" value="1"/>
</dbReference>
<dbReference type="REBASE" id="443971">
    <property type="entry name" value="S.AseAS39ORF17965P"/>
</dbReference>
<keyword evidence="5" id="KW-0255">Endonuclease</keyword>
<name>A0A7H2V7C6_9GAMM</name>
<keyword evidence="5" id="KW-0378">Hydrolase</keyword>
<organism evidence="5 6">
    <name type="scientific">Acinetobacter seifertii</name>
    <dbReference type="NCBI Taxonomy" id="1530123"/>
    <lineage>
        <taxon>Bacteria</taxon>
        <taxon>Pseudomonadati</taxon>
        <taxon>Pseudomonadota</taxon>
        <taxon>Gammaproteobacteria</taxon>
        <taxon>Moraxellales</taxon>
        <taxon>Moraxellaceae</taxon>
        <taxon>Acinetobacter</taxon>
        <taxon>Acinetobacter calcoaceticus/baumannii complex</taxon>
    </lineage>
</organism>
<evidence type="ECO:0000313" key="6">
    <source>
        <dbReference type="Proteomes" id="UP000516666"/>
    </source>
</evidence>
<dbReference type="InterPro" id="IPR000055">
    <property type="entry name" value="Restrct_endonuc_typeI_TRD"/>
</dbReference>
<feature type="domain" description="Type I restriction modification DNA specificity" evidence="4">
    <location>
        <begin position="251"/>
        <end position="403"/>
    </location>
</feature>
<dbReference type="CDD" id="cd17246">
    <property type="entry name" value="RMtype1_S_SonII-TRD2-CR2_like"/>
    <property type="match status" value="1"/>
</dbReference>
<evidence type="ECO:0000256" key="2">
    <source>
        <dbReference type="ARBA" id="ARBA00022747"/>
    </source>
</evidence>
<dbReference type="RefSeq" id="WP_191012332.1">
    <property type="nucleotide sequence ID" value="NZ_CP061646.1"/>
</dbReference>
<dbReference type="GO" id="GO:0004519">
    <property type="term" value="F:endonuclease activity"/>
    <property type="evidence" value="ECO:0007669"/>
    <property type="project" value="UniProtKB-KW"/>
</dbReference>
<dbReference type="GO" id="GO:0009307">
    <property type="term" value="P:DNA restriction-modification system"/>
    <property type="evidence" value="ECO:0007669"/>
    <property type="project" value="UniProtKB-KW"/>
</dbReference>
<proteinExistence type="inferred from homology"/>
<evidence type="ECO:0000259" key="4">
    <source>
        <dbReference type="Pfam" id="PF01420"/>
    </source>
</evidence>
<dbReference type="GO" id="GO:0003677">
    <property type="term" value="F:DNA binding"/>
    <property type="evidence" value="ECO:0007669"/>
    <property type="project" value="UniProtKB-KW"/>
</dbReference>
<feature type="domain" description="Type I restriction modification DNA specificity" evidence="4">
    <location>
        <begin position="24"/>
        <end position="191"/>
    </location>
</feature>
<dbReference type="AlphaFoldDB" id="A0A7H2V7C6"/>
<protein>
    <submittedName>
        <fullName evidence="5">Restriction endonuclease subunit S</fullName>
    </submittedName>
</protein>
<sequence>MAFNSTPKDINEQNINGLLSCYAEWERVELNNIAKVVNGFAFKSADFNSRGKGNRLIRIRDILKGDTQTYFSGEVPDGYWVNEDDIIIGMDGDFNIAWWTGRPALLNQRVCKLDELTELFDQRFLFRLLPGYLDAVNANTSSTTVKHLSSKTLEELLLPLPPLAEQKVIADKLDALLTQVEITKTRLEHIPNLLKTFRQSILSAAVSGKLTEEWRDVNGFVINNWDQVLAADVCLKITDGEHQTPKRRSQGRMLLSAKNIRDGFIDYENHDLISEEDFNKCLKRCYAEINDVLIVSVGATIGRAAIKKDDTEFALVRSVGLFKIDPEKIIGDYLLYSLQSQKIQNFINEYSRGNAQQTLYIKTMAIIPIALPPLVEQREIVRRVEELFAFADSIEQKVNTALEHVNSLPQSILARAFRGDLTEDWRDANPELISGENSAKALLEKIKTERKIIEKQPKQKRTTVKKKTGSHMNKQIIKVVEALKHAGKPLSGQQLLEASGYPSDSNTDQLERFFLDIRDALTIEKSIVKLERDDDSQDWFALAQDSQQ</sequence>
<keyword evidence="2" id="KW-0680">Restriction system</keyword>
<keyword evidence="3" id="KW-0238">DNA-binding</keyword>
<evidence type="ECO:0000313" key="5">
    <source>
        <dbReference type="EMBL" id="QNX72259.1"/>
    </source>
</evidence>
<evidence type="ECO:0000256" key="3">
    <source>
        <dbReference type="ARBA" id="ARBA00023125"/>
    </source>
</evidence>
<dbReference type="EMBL" id="CP061646">
    <property type="protein sequence ID" value="QNX72259.1"/>
    <property type="molecule type" value="Genomic_DNA"/>
</dbReference>
<dbReference type="CDD" id="cd17257">
    <property type="entry name" value="RMtype1_S_EcoBI-TRD1-CR1_like"/>
    <property type="match status" value="1"/>
</dbReference>
<dbReference type="InterPro" id="IPR044946">
    <property type="entry name" value="Restrct_endonuc_typeI_TRD_sf"/>
</dbReference>
<accession>A0A7H2V7C6</accession>
<comment type="similarity">
    <text evidence="1">Belongs to the type-I restriction system S methylase family.</text>
</comment>
<dbReference type="Proteomes" id="UP000516666">
    <property type="component" value="Chromosome"/>
</dbReference>
<keyword evidence="5" id="KW-0540">Nuclease</keyword>
<dbReference type="Pfam" id="PF01420">
    <property type="entry name" value="Methylase_S"/>
    <property type="match status" value="2"/>
</dbReference>
<reference evidence="5 6" key="2">
    <citation type="submission" date="2020-09" db="EMBL/GenBank/DDBJ databases">
        <authorList>
            <person name="Chen F.-J."/>
            <person name="Lee Y.-T."/>
        </authorList>
    </citation>
    <scope>NUCLEOTIDE SEQUENCE [LARGE SCALE GENOMIC DNA]</scope>
    <source>
        <strain evidence="5 6">AS39</strain>
    </source>
</reference>
<dbReference type="SUPFAM" id="SSF116734">
    <property type="entry name" value="DNA methylase specificity domain"/>
    <property type="match status" value="2"/>
</dbReference>